<dbReference type="InterPro" id="IPR049551">
    <property type="entry name" value="PKS_DH_C"/>
</dbReference>
<dbReference type="InterPro" id="IPR049900">
    <property type="entry name" value="PKS_mFAS_DH"/>
</dbReference>
<dbReference type="SUPFAM" id="SSF53901">
    <property type="entry name" value="Thiolase-like"/>
    <property type="match status" value="1"/>
</dbReference>
<sequence length="2137" mass="222629">MDHEDSTVPSTTKHLDYLKRLTADLRRTRRRVAELEGKLSEPVAIVGMACRYPGGVDSPESLWDMVVDGRDAVSDFPADRGWDVAGLYDPDPDAKGKMYVRQGSFLHGAGDFDAGFFGIGPSEALAMDPQQRLMLELSWEALERAGIDPLGLRGSATGVFAGVIHAGYGGEVKGELEGYGLTGSTLSVASGRTSYVLGLEGPAVSVDTACSSSLVAMHLAAQSLRSGETDLALAGGITVMATIAAFVEFCRQRALAPDGRCKVYAGSADGTAWSEGGGVLVLERLADAQRLGHPVLALLRGSAVNQDGASNGLTAPNGPAQQRVIQAALTSAGLTPAEVDIVEGHGTGTTLGDPIEAQALLATYGQDRPADRPLWLGSIKSNIGHSSAAAGVAGVIKMVQAMRHGVMPKTLHVDVPTPHVDWSSGAVSVLTESRPWPAGDQPRRAGVSSFGISGTNAHVIVEQAPAPAPAQPSDPESVVAEDDTASVPWVLSARTPRALTDQARRLLTQVSIGDRPRPADVGWSLATTRSVFDHRAVVVGGPDQLVAGLTGLAAEEPGAGVVVGRARHAGKTVFVFPGQGAQSLGMGQQLYERFPVFAEALDEAVSALGPHLRLPLRDVMWGSDAQLLESTEFAQPALFAVEVALAALLRHWGVVPDVVMGHSVGEITAAQVAGVLSLSDAATVVVGRARLMAELPAGGVMIAVAASEAEVTPLLTEEVSIAAVNGPSAVVLSGAQDPVTAVADRLAESGRRVHRLAVSHAFHSKLMEPMLERFADLLAGITPAEPRIALVSNLTGKVVGAGYGSPQYWVDHVRQPVRFVDGVRAAESVGAGVFIEAGPGRGLTAAVEQSLVADQAVSVVTLAKDRPEVESLLGAAGQLFTLGLPVDWPATFAGLRTRRVDLPTYPFQRQRYWLTADQLGTTDVSGVGLAKAEHALLGAVVQRPDSGGVVLTGRLSLTAQPWLADHAVAGVVLFPGSGFVELVLRAADEVGCSAIEELTLSAPLLLSADGGVQVQVVVGGADETGARAVSVYSTDRQSDSPWTLHAEGSLRDAAVQPSADLSIWPPVGAVPVDVTDAYVGLAERGYAYGPAFRGLRTVWQRGTEVFAEVDVPADAGLTLSGFGLHPVLLDAGLHALGVSGQQAQAVLPFSWQGVSLHAMGASHVRVRMAPVGTQGLSLELADAAGLPVLSVKELVVRPVSAEQLSAVTAPSANSGLLEVMWSPIPLNSNGIDGTAGTDAEVWQPSSAVGGVVESVHAVTTEALGMLQLWVAGDRTGVLVVRTHGAVALAGEDVTDLAGAAVWGLVRSAQAEHPGRIILLDSDGSVDPDALIGCGETQLAVRNGVVYAARLAKTGPGTKGSEGPEGSTLQLPPGNWRLAPGGGGTLQDLVVQPQPPTALAEGQIRVKLAAVGVNFRDVLVALGMYPGGGELGAEGAGFVTEVGPGVTGFTVGDTVLGLFGVAGSEAVIDARLVTAVPAGWSLDAAAGVPVVFLTAFYGLAELAGLRAGEKLLVHAATGGVGMAAVQLARHWGVEVFATASRGKWDVLRSIGFDDDHIADSRTLEFEQKFLAVTGGTGVDVVLNSLAGEYTDASLRLLTRGGRFIEMGKTDLRDAQLVADQHPGVRYRAFDLMEAGPQHIQQMLTELMALFEAGTLQPLPTKTWDVRSAADAYRFVSQARHIGKVVLTMPRELADGTVLVTGGTGMAGGRLARHLVTRYGVRNLVLASRRGAAADGVAELVADLEQAGATVSAVACDVADRDAVTALLAGLPERSPLTGVIHAAGTLDDGLIASLTPERMNAVLRAKVDAAWNLHELTADLDLSVFVMFSSLAGIVGAPGQGNYAAANSFLDALAVHRRARGMPGLSVAWGLWEQASEMTRHLGDRDKARMSRVGLAPLTNDDALQLFDAALLVDRPTVVATRLNTAALTAHDEAPPLLQQLIARPTRRFIEQTNTAASMSGLRSRLHGLTSEQRHAELTDLICGSAAAVLGHNTSDIAPDRAFQDLGFDSLTAVELRNRLKTGTGLTLSPTLIFDHPTPAALAEHLDALLAAAPVPDQPDPLARFDHIARELQALVDQPGLKPEDRAQLRARIGAMLNTLETPEPAPDPADTTFYDDGFNDDLATATDSELFAILEEE</sequence>
<proteinExistence type="predicted"/>
<dbReference type="CDD" id="cd08956">
    <property type="entry name" value="KR_3_FAS_SDR_x"/>
    <property type="match status" value="1"/>
</dbReference>
<dbReference type="InterPro" id="IPR013968">
    <property type="entry name" value="PKS_KR"/>
</dbReference>
<dbReference type="InterPro" id="IPR020841">
    <property type="entry name" value="PKS_Beta-ketoAc_synthase_dom"/>
</dbReference>
<dbReference type="InterPro" id="IPR014030">
    <property type="entry name" value="Ketoacyl_synth_N"/>
</dbReference>
<evidence type="ECO:0000256" key="5">
    <source>
        <dbReference type="ARBA" id="ARBA00022553"/>
    </source>
</evidence>
<dbReference type="InterPro" id="IPR015083">
    <property type="entry name" value="NorB/c/GfsB-D-like_docking"/>
</dbReference>
<dbReference type="InterPro" id="IPR020806">
    <property type="entry name" value="PKS_PP-bd"/>
</dbReference>
<keyword evidence="4" id="KW-0596">Phosphopantetheine</keyword>
<dbReference type="SMART" id="SM01294">
    <property type="entry name" value="PKS_PP_betabranch"/>
    <property type="match status" value="1"/>
</dbReference>
<dbReference type="FunFam" id="3.40.50.720:FF:000381">
    <property type="entry name" value="Probable polyketide synthase pks17"/>
    <property type="match status" value="1"/>
</dbReference>
<evidence type="ECO:0000256" key="2">
    <source>
        <dbReference type="ARBA" id="ARBA00004792"/>
    </source>
</evidence>
<dbReference type="InterPro" id="IPR011032">
    <property type="entry name" value="GroES-like_sf"/>
</dbReference>
<dbReference type="PROSITE" id="PS50075">
    <property type="entry name" value="CARRIER"/>
    <property type="match status" value="1"/>
</dbReference>
<dbReference type="SUPFAM" id="SSF47336">
    <property type="entry name" value="ACP-like"/>
    <property type="match status" value="1"/>
</dbReference>
<dbReference type="InterPro" id="IPR050091">
    <property type="entry name" value="PKS_NRPS_Biosynth_Enz"/>
</dbReference>
<reference evidence="16 17" key="1">
    <citation type="journal article" date="2019" name="Emerg. Microbes Infect.">
        <title>Comprehensive subspecies identification of 175 nontuberculous mycobacteria species based on 7547 genomic profiles.</title>
        <authorList>
            <person name="Matsumoto Y."/>
            <person name="Kinjo T."/>
            <person name="Motooka D."/>
            <person name="Nabeya D."/>
            <person name="Jung N."/>
            <person name="Uechi K."/>
            <person name="Horii T."/>
            <person name="Iida T."/>
            <person name="Fujita J."/>
            <person name="Nakamura S."/>
        </authorList>
    </citation>
    <scope>NUCLEOTIDE SEQUENCE [LARGE SCALE GENOMIC DNA]</scope>
    <source>
        <strain evidence="16 17">JCM 30725</strain>
    </source>
</reference>
<feature type="active site" description="Proton acceptor; for dehydratase activity" evidence="12">
    <location>
        <position position="966"/>
    </location>
</feature>
<evidence type="ECO:0000313" key="17">
    <source>
        <dbReference type="Proteomes" id="UP000465360"/>
    </source>
</evidence>
<dbReference type="CDD" id="cd00833">
    <property type="entry name" value="PKS"/>
    <property type="match status" value="1"/>
</dbReference>
<dbReference type="InterPro" id="IPR006162">
    <property type="entry name" value="Ppantetheine_attach_site"/>
</dbReference>
<evidence type="ECO:0000256" key="11">
    <source>
        <dbReference type="ARBA" id="ARBA00023315"/>
    </source>
</evidence>
<dbReference type="Gene3D" id="3.40.47.10">
    <property type="match status" value="1"/>
</dbReference>
<comment type="caution">
    <text evidence="16">The sequence shown here is derived from an EMBL/GenBank/DDBJ whole genome shotgun (WGS) entry which is preliminary data.</text>
</comment>
<dbReference type="SUPFAM" id="SSF50129">
    <property type="entry name" value="GroES-like"/>
    <property type="match status" value="1"/>
</dbReference>
<evidence type="ECO:0000256" key="4">
    <source>
        <dbReference type="ARBA" id="ARBA00022450"/>
    </source>
</evidence>
<feature type="domain" description="PKS/mFAS DH" evidence="15">
    <location>
        <begin position="934"/>
        <end position="1205"/>
    </location>
</feature>
<dbReference type="EMBL" id="BLKZ01000001">
    <property type="protein sequence ID" value="GFG90399.1"/>
    <property type="molecule type" value="Genomic_DNA"/>
</dbReference>
<dbReference type="SUPFAM" id="SSF55048">
    <property type="entry name" value="Probable ACP-binding domain of malonyl-CoA ACP transacylase"/>
    <property type="match status" value="1"/>
</dbReference>
<dbReference type="Gene3D" id="3.10.129.110">
    <property type="entry name" value="Polyketide synthase dehydratase"/>
    <property type="match status" value="1"/>
</dbReference>
<protein>
    <submittedName>
        <fullName evidence="16">Phenolphthiocerol synthesis polyketide synthase type I Pks15/1</fullName>
    </submittedName>
</protein>
<dbReference type="Proteomes" id="UP000465360">
    <property type="component" value="Unassembled WGS sequence"/>
</dbReference>
<dbReference type="Pfam" id="PF00109">
    <property type="entry name" value="ketoacyl-synt"/>
    <property type="match status" value="1"/>
</dbReference>
<dbReference type="Pfam" id="PF22953">
    <property type="entry name" value="SpnB_Rossmann"/>
    <property type="match status" value="1"/>
</dbReference>
<dbReference type="FunFam" id="3.40.47.10:FF:000019">
    <property type="entry name" value="Polyketide synthase type I"/>
    <property type="match status" value="1"/>
</dbReference>
<dbReference type="GO" id="GO:0004315">
    <property type="term" value="F:3-oxoacyl-[acyl-carrier-protein] synthase activity"/>
    <property type="evidence" value="ECO:0007669"/>
    <property type="project" value="InterPro"/>
</dbReference>
<dbReference type="CDD" id="cd05195">
    <property type="entry name" value="enoyl_red"/>
    <property type="match status" value="1"/>
</dbReference>
<feature type="domain" description="Ketosynthase family 3 (KS3)" evidence="14">
    <location>
        <begin position="40"/>
        <end position="463"/>
    </location>
</feature>
<dbReference type="FunFam" id="3.40.366.10:FF:000002">
    <property type="entry name" value="Probable polyketide synthase 2"/>
    <property type="match status" value="1"/>
</dbReference>
<dbReference type="FunFam" id="1.10.1200.10:FF:000007">
    <property type="entry name" value="Probable polyketide synthase pks17"/>
    <property type="match status" value="1"/>
</dbReference>
<dbReference type="SMART" id="SM00822">
    <property type="entry name" value="PKS_KR"/>
    <property type="match status" value="1"/>
</dbReference>
<feature type="domain" description="Carrier" evidence="13">
    <location>
        <begin position="1975"/>
        <end position="2049"/>
    </location>
</feature>
<dbReference type="InterPro" id="IPR042104">
    <property type="entry name" value="PKS_dehydratase_sf"/>
</dbReference>
<feature type="region of interest" description="C-terminal hotdog fold" evidence="12">
    <location>
        <begin position="1069"/>
        <end position="1205"/>
    </location>
</feature>
<dbReference type="FunFam" id="3.40.50.720:FF:000209">
    <property type="entry name" value="Polyketide synthase Pks12"/>
    <property type="match status" value="1"/>
</dbReference>
<evidence type="ECO:0000259" key="15">
    <source>
        <dbReference type="PROSITE" id="PS52019"/>
    </source>
</evidence>
<dbReference type="InterPro" id="IPR049552">
    <property type="entry name" value="PKS_DH_N"/>
</dbReference>
<evidence type="ECO:0000259" key="14">
    <source>
        <dbReference type="PROSITE" id="PS52004"/>
    </source>
</evidence>
<dbReference type="InterPro" id="IPR016039">
    <property type="entry name" value="Thiolase-like"/>
</dbReference>
<dbReference type="InterPro" id="IPR009081">
    <property type="entry name" value="PP-bd_ACP"/>
</dbReference>
<comment type="pathway">
    <text evidence="2">Antibiotic biosynthesis.</text>
</comment>
<feature type="active site" description="Proton donor; for dehydratase activity" evidence="12">
    <location>
        <position position="1130"/>
    </location>
</feature>
<keyword evidence="10" id="KW-0511">Multifunctional enzyme</keyword>
<dbReference type="Pfam" id="PF00698">
    <property type="entry name" value="Acyl_transf_1"/>
    <property type="match status" value="1"/>
</dbReference>
<comment type="cofactor">
    <cofactor evidence="1">
        <name>pantetheine 4'-phosphate</name>
        <dbReference type="ChEBI" id="CHEBI:47942"/>
    </cofactor>
</comment>
<dbReference type="InterPro" id="IPR057326">
    <property type="entry name" value="KR_dom"/>
</dbReference>
<dbReference type="SMART" id="SM00827">
    <property type="entry name" value="PKS_AT"/>
    <property type="match status" value="1"/>
</dbReference>
<dbReference type="Gene3D" id="3.30.70.3290">
    <property type="match status" value="1"/>
</dbReference>
<dbReference type="InterPro" id="IPR020807">
    <property type="entry name" value="PKS_DH"/>
</dbReference>
<dbReference type="PANTHER" id="PTHR43775">
    <property type="entry name" value="FATTY ACID SYNTHASE"/>
    <property type="match status" value="1"/>
</dbReference>
<dbReference type="PROSITE" id="PS52004">
    <property type="entry name" value="KS3_2"/>
    <property type="match status" value="1"/>
</dbReference>
<dbReference type="GO" id="GO:0016491">
    <property type="term" value="F:oxidoreductase activity"/>
    <property type="evidence" value="ECO:0007669"/>
    <property type="project" value="InterPro"/>
</dbReference>
<dbReference type="Gene3D" id="3.90.180.10">
    <property type="entry name" value="Medium-chain alcohol dehydrogenases, catalytic domain"/>
    <property type="match status" value="1"/>
</dbReference>
<keyword evidence="7" id="KW-0276">Fatty acid metabolism</keyword>
<organism evidence="16 17">
    <name type="scientific">Mycobacterium bourgelatii</name>
    <dbReference type="NCBI Taxonomy" id="1273442"/>
    <lineage>
        <taxon>Bacteria</taxon>
        <taxon>Bacillati</taxon>
        <taxon>Actinomycetota</taxon>
        <taxon>Actinomycetes</taxon>
        <taxon>Mycobacteriales</taxon>
        <taxon>Mycobacteriaceae</taxon>
        <taxon>Mycobacterium</taxon>
    </lineage>
</organism>
<dbReference type="Pfam" id="PF02801">
    <property type="entry name" value="Ketoacyl-synt_C"/>
    <property type="match status" value="1"/>
</dbReference>
<dbReference type="InterPro" id="IPR014043">
    <property type="entry name" value="Acyl_transferase_dom"/>
</dbReference>
<evidence type="ECO:0000256" key="12">
    <source>
        <dbReference type="PROSITE-ProRule" id="PRU01363"/>
    </source>
</evidence>
<dbReference type="InterPro" id="IPR036291">
    <property type="entry name" value="NAD(P)-bd_dom_sf"/>
</dbReference>
<evidence type="ECO:0000256" key="8">
    <source>
        <dbReference type="ARBA" id="ARBA00023098"/>
    </source>
</evidence>
<dbReference type="Gene3D" id="3.40.366.10">
    <property type="entry name" value="Malonyl-Coenzyme A Acyl Carrier Protein, domain 2"/>
    <property type="match status" value="1"/>
</dbReference>
<dbReference type="InterPro" id="IPR001227">
    <property type="entry name" value="Ac_transferase_dom_sf"/>
</dbReference>
<keyword evidence="9" id="KW-0045">Antibiotic biosynthesis</keyword>
<evidence type="ECO:0000256" key="7">
    <source>
        <dbReference type="ARBA" id="ARBA00022832"/>
    </source>
</evidence>
<dbReference type="SUPFAM" id="SSF52151">
    <property type="entry name" value="FabD/lysophospholipase-like"/>
    <property type="match status" value="1"/>
</dbReference>
<keyword evidence="17" id="KW-1185">Reference proteome</keyword>
<dbReference type="InterPro" id="IPR016036">
    <property type="entry name" value="Malonyl_transacylase_ACP-bd"/>
</dbReference>
<accession>A0A7I9YP05</accession>
<evidence type="ECO:0000256" key="3">
    <source>
        <dbReference type="ARBA" id="ARBA00005189"/>
    </source>
</evidence>
<dbReference type="InterPro" id="IPR013154">
    <property type="entry name" value="ADH-like_N"/>
</dbReference>
<evidence type="ECO:0000256" key="6">
    <source>
        <dbReference type="ARBA" id="ARBA00022679"/>
    </source>
</evidence>
<dbReference type="SMART" id="SM00823">
    <property type="entry name" value="PKS_PP"/>
    <property type="match status" value="1"/>
</dbReference>
<dbReference type="GO" id="GO:0006633">
    <property type="term" value="P:fatty acid biosynthetic process"/>
    <property type="evidence" value="ECO:0007669"/>
    <property type="project" value="InterPro"/>
</dbReference>
<dbReference type="Pfam" id="PF08659">
    <property type="entry name" value="KR"/>
    <property type="match status" value="1"/>
</dbReference>
<name>A0A7I9YP05_MYCBU</name>
<keyword evidence="8" id="KW-0443">Lipid metabolism</keyword>
<feature type="region of interest" description="N-terminal hotdog fold" evidence="12">
    <location>
        <begin position="934"/>
        <end position="1057"/>
    </location>
</feature>
<dbReference type="PROSITE" id="PS00606">
    <property type="entry name" value="KS3_1"/>
    <property type="match status" value="1"/>
</dbReference>
<dbReference type="SMART" id="SM00826">
    <property type="entry name" value="PKS_DH"/>
    <property type="match status" value="1"/>
</dbReference>
<evidence type="ECO:0000256" key="9">
    <source>
        <dbReference type="ARBA" id="ARBA00023194"/>
    </source>
</evidence>
<dbReference type="Pfam" id="PF14765">
    <property type="entry name" value="PS-DH"/>
    <property type="match status" value="1"/>
</dbReference>
<evidence type="ECO:0000256" key="10">
    <source>
        <dbReference type="ARBA" id="ARBA00023268"/>
    </source>
</evidence>
<dbReference type="Pfam" id="PF16197">
    <property type="entry name" value="KAsynt_C_assoc"/>
    <property type="match status" value="1"/>
</dbReference>
<dbReference type="Pfam" id="PF08990">
    <property type="entry name" value="Docking"/>
    <property type="match status" value="1"/>
</dbReference>
<dbReference type="Pfam" id="PF21089">
    <property type="entry name" value="PKS_DH_N"/>
    <property type="match status" value="1"/>
</dbReference>
<dbReference type="InterPro" id="IPR014031">
    <property type="entry name" value="Ketoacyl_synth_C"/>
</dbReference>
<dbReference type="PROSITE" id="PS00012">
    <property type="entry name" value="PHOSPHOPANTETHEINE"/>
    <property type="match status" value="1"/>
</dbReference>
<dbReference type="Pfam" id="PF13602">
    <property type="entry name" value="ADH_zinc_N_2"/>
    <property type="match status" value="1"/>
</dbReference>
<keyword evidence="11" id="KW-0012">Acyltransferase</keyword>
<dbReference type="InterPro" id="IPR055123">
    <property type="entry name" value="SpnB-like_Rossmann"/>
</dbReference>
<dbReference type="Pfam" id="PF08240">
    <property type="entry name" value="ADH_N"/>
    <property type="match status" value="1"/>
</dbReference>
<dbReference type="PROSITE" id="PS52019">
    <property type="entry name" value="PKS_MFAS_DH"/>
    <property type="match status" value="1"/>
</dbReference>
<dbReference type="Gene3D" id="3.40.50.720">
    <property type="entry name" value="NAD(P)-binding Rossmann-like Domain"/>
    <property type="match status" value="3"/>
</dbReference>
<dbReference type="FunFam" id="3.10.129.110:FF:000003">
    <property type="entry name" value="Probable polyketide synthase pks1"/>
    <property type="match status" value="1"/>
</dbReference>
<dbReference type="SMART" id="SM00829">
    <property type="entry name" value="PKS_ER"/>
    <property type="match status" value="1"/>
</dbReference>
<keyword evidence="5" id="KW-0597">Phosphoprotein</keyword>
<dbReference type="InterPro" id="IPR032821">
    <property type="entry name" value="PKS_assoc"/>
</dbReference>
<dbReference type="Gene3D" id="1.10.1200.10">
    <property type="entry name" value="ACP-like"/>
    <property type="match status" value="1"/>
</dbReference>
<dbReference type="GO" id="GO:0031177">
    <property type="term" value="F:phosphopantetheine binding"/>
    <property type="evidence" value="ECO:0007669"/>
    <property type="project" value="InterPro"/>
</dbReference>
<gene>
    <name evidence="16" type="primary">pks15/1</name>
    <name evidence="16" type="ORF">MBOU_24410</name>
</gene>
<dbReference type="InterPro" id="IPR018201">
    <property type="entry name" value="Ketoacyl_synth_AS"/>
</dbReference>
<dbReference type="GO" id="GO:0004312">
    <property type="term" value="F:fatty acid synthase activity"/>
    <property type="evidence" value="ECO:0007669"/>
    <property type="project" value="TreeGrafter"/>
</dbReference>
<evidence type="ECO:0000313" key="16">
    <source>
        <dbReference type="EMBL" id="GFG90399.1"/>
    </source>
</evidence>
<dbReference type="SMART" id="SM00825">
    <property type="entry name" value="PKS_KS"/>
    <property type="match status" value="1"/>
</dbReference>
<evidence type="ECO:0000259" key="13">
    <source>
        <dbReference type="PROSITE" id="PS50075"/>
    </source>
</evidence>
<evidence type="ECO:0000256" key="1">
    <source>
        <dbReference type="ARBA" id="ARBA00001957"/>
    </source>
</evidence>
<keyword evidence="6" id="KW-0808">Transferase</keyword>
<dbReference type="InterPro" id="IPR016035">
    <property type="entry name" value="Acyl_Trfase/lysoPLipase"/>
</dbReference>
<dbReference type="GO" id="GO:0033068">
    <property type="term" value="P:macrolide biosynthetic process"/>
    <property type="evidence" value="ECO:0007669"/>
    <property type="project" value="UniProtKB-ARBA"/>
</dbReference>
<dbReference type="InterPro" id="IPR036736">
    <property type="entry name" value="ACP-like_sf"/>
</dbReference>
<dbReference type="InterPro" id="IPR020843">
    <property type="entry name" value="ER"/>
</dbReference>
<dbReference type="FunFam" id="3.90.180.10:FF:000032">
    <property type="entry name" value="Probable polyketide synthase pks1"/>
    <property type="match status" value="1"/>
</dbReference>
<dbReference type="SUPFAM" id="SSF51735">
    <property type="entry name" value="NAD(P)-binding Rossmann-fold domains"/>
    <property type="match status" value="3"/>
</dbReference>
<dbReference type="PANTHER" id="PTHR43775:SF51">
    <property type="entry name" value="INACTIVE PHENOLPHTHIOCEROL SYNTHESIS POLYKETIDE SYNTHASE TYPE I PKS1-RELATED"/>
    <property type="match status" value="1"/>
</dbReference>
<dbReference type="Pfam" id="PF00550">
    <property type="entry name" value="PP-binding"/>
    <property type="match status" value="1"/>
</dbReference>
<comment type="pathway">
    <text evidence="3">Lipid metabolism.</text>
</comment>